<accession>A0ABY6CJZ6</accession>
<dbReference type="Proteomes" id="UP001061862">
    <property type="component" value="Chromosome"/>
</dbReference>
<evidence type="ECO:0000313" key="1">
    <source>
        <dbReference type="EMBL" id="UXN71511.1"/>
    </source>
</evidence>
<keyword evidence="2" id="KW-1185">Reference proteome</keyword>
<reference evidence="1 2" key="1">
    <citation type="submission" date="2022-09" db="EMBL/GenBank/DDBJ databases">
        <title>Interaction between co-microsymbionts with complementary sets of symbiotic genes in legume-rhizobium systems.</title>
        <authorList>
            <person name="Safronova V."/>
            <person name="Sazanova A."/>
            <person name="Afonin A."/>
            <person name="Chirak E."/>
        </authorList>
    </citation>
    <scope>NUCLEOTIDE SEQUENCE [LARGE SCALE GENOMIC DNA]</scope>
    <source>
        <strain evidence="1 2">A18/4-1</strain>
    </source>
</reference>
<protein>
    <recommendedName>
        <fullName evidence="3">DUF1127 domain-containing protein</fullName>
    </recommendedName>
</protein>
<name>A0ABY6CJZ6_9HYPH</name>
<organism evidence="1 2">
    <name type="scientific">Devosia neptuniae</name>
    <dbReference type="NCBI Taxonomy" id="191302"/>
    <lineage>
        <taxon>Bacteria</taxon>
        <taxon>Pseudomonadati</taxon>
        <taxon>Pseudomonadota</taxon>
        <taxon>Alphaproteobacteria</taxon>
        <taxon>Hyphomicrobiales</taxon>
        <taxon>Devosiaceae</taxon>
        <taxon>Devosia</taxon>
    </lineage>
</organism>
<evidence type="ECO:0008006" key="3">
    <source>
        <dbReference type="Google" id="ProtNLM"/>
    </source>
</evidence>
<gene>
    <name evidence="1" type="ORF">N8A98_10145</name>
</gene>
<evidence type="ECO:0000313" key="2">
    <source>
        <dbReference type="Proteomes" id="UP001061862"/>
    </source>
</evidence>
<dbReference type="EMBL" id="CP104965">
    <property type="protein sequence ID" value="UXN71511.1"/>
    <property type="molecule type" value="Genomic_DNA"/>
</dbReference>
<proteinExistence type="predicted"/>
<sequence length="63" mass="7275">MTQMIDRVPLSEDIVTIAKRASLYQLLLSALQRQKRVQELPGHLYNDLGIPPSQRPDFTPRCR</sequence>
<dbReference type="RefSeq" id="WP_262171098.1">
    <property type="nucleotide sequence ID" value="NZ_CP104965.1"/>
</dbReference>